<dbReference type="RefSeq" id="WP_004663349.1">
    <property type="nucleotide sequence ID" value="NZ_KB849187.1"/>
</dbReference>
<reference evidence="3" key="1">
    <citation type="submission" date="2013-02" db="EMBL/GenBank/DDBJ databases">
        <title>The Genome Sequence of Acinetobacter sp. NIPH 236.</title>
        <authorList>
            <consortium name="The Broad Institute Genome Sequencing Platform"/>
            <consortium name="The Broad Institute Genome Sequencing Center for Infectious Disease"/>
            <person name="Cerqueira G."/>
            <person name="Feldgarden M."/>
            <person name="Courvalin P."/>
            <person name="Perichon B."/>
            <person name="Grillot-Courvalin C."/>
            <person name="Clermont D."/>
            <person name="Rocha E."/>
            <person name="Yoon E.-J."/>
            <person name="Nemec A."/>
            <person name="Walker B."/>
            <person name="Young S.K."/>
            <person name="Zeng Q."/>
            <person name="Gargeya S."/>
            <person name="Fitzgerald M."/>
            <person name="Haas B."/>
            <person name="Abouelleil A."/>
            <person name="Alvarado L."/>
            <person name="Arachchi H.M."/>
            <person name="Berlin A.M."/>
            <person name="Chapman S.B."/>
            <person name="Dewar J."/>
            <person name="Goldberg J."/>
            <person name="Griggs A."/>
            <person name="Gujja S."/>
            <person name="Hansen M."/>
            <person name="Howarth C."/>
            <person name="Imamovic A."/>
            <person name="Larimer J."/>
            <person name="McCowan C."/>
            <person name="Murphy C."/>
            <person name="Neiman D."/>
            <person name="Pearson M."/>
            <person name="Priest M."/>
            <person name="Roberts A."/>
            <person name="Saif S."/>
            <person name="Shea T."/>
            <person name="Sisk P."/>
            <person name="Sykes S."/>
            <person name="Wortman J."/>
            <person name="Nusbaum C."/>
            <person name="Birren B."/>
        </authorList>
    </citation>
    <scope>NUCLEOTIDE SEQUENCE [LARGE SCALE GENOMIC DNA]</scope>
    <source>
        <strain evidence="3">NIPH 236</strain>
    </source>
</reference>
<organism evidence="2 3">
    <name type="scientific">Acinetobacter modestus</name>
    <dbReference type="NCBI Taxonomy" id="1776740"/>
    <lineage>
        <taxon>Bacteria</taxon>
        <taxon>Pseudomonadati</taxon>
        <taxon>Pseudomonadota</taxon>
        <taxon>Gammaproteobacteria</taxon>
        <taxon>Moraxellales</taxon>
        <taxon>Moraxellaceae</taxon>
        <taxon>Acinetobacter</taxon>
    </lineage>
</organism>
<dbReference type="InterPro" id="IPR010982">
    <property type="entry name" value="Lambda_DNA-bd_dom_sf"/>
</dbReference>
<name>A0ABN0JKL6_9GAMM</name>
<evidence type="ECO:0000259" key="1">
    <source>
        <dbReference type="PROSITE" id="PS50943"/>
    </source>
</evidence>
<gene>
    <name evidence="2" type="ORF">F992_02676</name>
</gene>
<protein>
    <recommendedName>
        <fullName evidence="1">HTH cro/C1-type domain-containing protein</fullName>
    </recommendedName>
</protein>
<dbReference type="EMBL" id="APOJ01000029">
    <property type="protein sequence ID" value="ENU25819.1"/>
    <property type="molecule type" value="Genomic_DNA"/>
</dbReference>
<evidence type="ECO:0000313" key="3">
    <source>
        <dbReference type="Proteomes" id="UP000013190"/>
    </source>
</evidence>
<keyword evidence="3" id="KW-1185">Reference proteome</keyword>
<accession>A0ABN0JKL6</accession>
<reference evidence="2 3" key="2">
    <citation type="journal article" date="2016" name="Int. J. Syst. Evol. Microbiol.">
        <title>Taxonomy of haemolytic and/or proteolytic strains of the genus Acinetobacter with the proposal of Acinetobacter courvalinii sp. nov. (genomic species 14 sensu Bouvet &amp; Jeanjean), Acinetobacter dispersus sp. nov. (genomic species 17), Acinetobacter modestus sp. nov., Acinetobacter proteolyticus sp. nov. and Acinetobacter vivianii sp. nov.</title>
        <authorList>
            <person name="Nemec A."/>
            <person name="Radolfova-Krizova L."/>
            <person name="Maixnerova M."/>
            <person name="Vrestiakova E."/>
            <person name="Jezek P."/>
            <person name="Sedo O."/>
        </authorList>
    </citation>
    <scope>NUCLEOTIDE SEQUENCE [LARGE SCALE GENOMIC DNA]</scope>
    <source>
        <strain evidence="2 3">NIPH 236</strain>
    </source>
</reference>
<evidence type="ECO:0000313" key="2">
    <source>
        <dbReference type="EMBL" id="ENU25819.1"/>
    </source>
</evidence>
<dbReference type="Proteomes" id="UP000013190">
    <property type="component" value="Unassembled WGS sequence"/>
</dbReference>
<comment type="caution">
    <text evidence="2">The sequence shown here is derived from an EMBL/GenBank/DDBJ whole genome shotgun (WGS) entry which is preliminary data.</text>
</comment>
<dbReference type="Gene3D" id="1.10.260.40">
    <property type="entry name" value="lambda repressor-like DNA-binding domains"/>
    <property type="match status" value="1"/>
</dbReference>
<dbReference type="InterPro" id="IPR001387">
    <property type="entry name" value="Cro/C1-type_HTH"/>
</dbReference>
<dbReference type="PROSITE" id="PS50943">
    <property type="entry name" value="HTH_CROC1"/>
    <property type="match status" value="1"/>
</dbReference>
<feature type="domain" description="HTH cro/C1-type" evidence="1">
    <location>
        <begin position="58"/>
        <end position="92"/>
    </location>
</feature>
<proteinExistence type="predicted"/>
<sequence length="146" mass="17129">MIIYQYTMVRNALKMQEINEKKAFSQRLKQQLLEQNWPVNSPTWLAREFNIRYNGHSISVQTASNWLSGTAIPNQDKLQILAAWLDISTQWLRFGEVSPTSKNCTKNDHKKIQFYLDDLPKKIGLLSPKQKQIIYEIVNEFLSQNE</sequence>
<dbReference type="GeneID" id="92836032"/>
<dbReference type="SUPFAM" id="SSF47413">
    <property type="entry name" value="lambda repressor-like DNA-binding domains"/>
    <property type="match status" value="1"/>
</dbReference>